<dbReference type="InterPro" id="IPR013249">
    <property type="entry name" value="RNA_pol_sigma70_r4_t2"/>
</dbReference>
<evidence type="ECO:0000313" key="8">
    <source>
        <dbReference type="EMBL" id="RGT49034.1"/>
    </source>
</evidence>
<dbReference type="Proteomes" id="UP000285013">
    <property type="component" value="Unassembled WGS sequence"/>
</dbReference>
<dbReference type="OrthoDB" id="9784272at2"/>
<dbReference type="SUPFAM" id="SSF88659">
    <property type="entry name" value="Sigma3 and sigma4 domains of RNA polymerase sigma factors"/>
    <property type="match status" value="1"/>
</dbReference>
<evidence type="ECO:0000313" key="12">
    <source>
        <dbReference type="Proteomes" id="UP000285013"/>
    </source>
</evidence>
<dbReference type="InterPro" id="IPR039425">
    <property type="entry name" value="RNA_pol_sigma-70-like"/>
</dbReference>
<dbReference type="GO" id="GO:0016987">
    <property type="term" value="F:sigma factor activity"/>
    <property type="evidence" value="ECO:0007669"/>
    <property type="project" value="UniProtKB-KW"/>
</dbReference>
<dbReference type="InterPro" id="IPR013324">
    <property type="entry name" value="RNA_pol_sigma_r3/r4-like"/>
</dbReference>
<gene>
    <name evidence="8" type="ORF">DWX27_16980</name>
    <name evidence="9" type="ORF">DWZ95_17025</name>
    <name evidence="10" type="ORF">EAJ06_01110</name>
</gene>
<accession>A0A3E4L332</accession>
<keyword evidence="13" id="KW-1185">Reference proteome</keyword>
<dbReference type="GO" id="GO:0003677">
    <property type="term" value="F:DNA binding"/>
    <property type="evidence" value="ECO:0007669"/>
    <property type="project" value="UniProtKB-KW"/>
</dbReference>
<dbReference type="GeneID" id="26159134"/>
<evidence type="ECO:0000313" key="11">
    <source>
        <dbReference type="Proteomes" id="UP000284772"/>
    </source>
</evidence>
<dbReference type="EMBL" id="RCXO01000001">
    <property type="protein sequence ID" value="RYT82988.1"/>
    <property type="molecule type" value="Genomic_DNA"/>
</dbReference>
<proteinExistence type="inferred from homology"/>
<evidence type="ECO:0000259" key="6">
    <source>
        <dbReference type="Pfam" id="PF04542"/>
    </source>
</evidence>
<dbReference type="InterPro" id="IPR014284">
    <property type="entry name" value="RNA_pol_sigma-70_dom"/>
</dbReference>
<feature type="domain" description="RNA polymerase sigma factor 70 region 4 type 2" evidence="7">
    <location>
        <begin position="123"/>
        <end position="169"/>
    </location>
</feature>
<dbReference type="Gene3D" id="1.10.10.10">
    <property type="entry name" value="Winged helix-like DNA-binding domain superfamily/Winged helix DNA-binding domain"/>
    <property type="match status" value="1"/>
</dbReference>
<evidence type="ECO:0000256" key="5">
    <source>
        <dbReference type="ARBA" id="ARBA00023163"/>
    </source>
</evidence>
<dbReference type="EMBL" id="QRPE01000023">
    <property type="protein sequence ID" value="RHL89660.1"/>
    <property type="molecule type" value="Genomic_DNA"/>
</dbReference>
<dbReference type="PANTHER" id="PTHR43133:SF8">
    <property type="entry name" value="RNA POLYMERASE SIGMA FACTOR HI_1459-RELATED"/>
    <property type="match status" value="1"/>
</dbReference>
<comment type="caution">
    <text evidence="8">The sequence shown here is derived from an EMBL/GenBank/DDBJ whole genome shotgun (WGS) entry which is preliminary data.</text>
</comment>
<dbReference type="InterPro" id="IPR013325">
    <property type="entry name" value="RNA_pol_sigma_r2"/>
</dbReference>
<dbReference type="Pfam" id="PF08281">
    <property type="entry name" value="Sigma70_r4_2"/>
    <property type="match status" value="1"/>
</dbReference>
<dbReference type="Proteomes" id="UP000284772">
    <property type="component" value="Unassembled WGS sequence"/>
</dbReference>
<keyword evidence="5" id="KW-0804">Transcription</keyword>
<keyword evidence="2" id="KW-0805">Transcription regulation</keyword>
<dbReference type="SUPFAM" id="SSF88946">
    <property type="entry name" value="Sigma2 domain of RNA polymerase sigma factors"/>
    <property type="match status" value="1"/>
</dbReference>
<dbReference type="RefSeq" id="WP_007662104.1">
    <property type="nucleotide sequence ID" value="NZ_CABMMK010000002.1"/>
</dbReference>
<evidence type="ECO:0000259" key="7">
    <source>
        <dbReference type="Pfam" id="PF08281"/>
    </source>
</evidence>
<dbReference type="Proteomes" id="UP000291191">
    <property type="component" value="Unassembled WGS sequence"/>
</dbReference>
<feature type="domain" description="RNA polymerase sigma-70 region 2" evidence="6">
    <location>
        <begin position="14"/>
        <end position="75"/>
    </location>
</feature>
<dbReference type="GO" id="GO:0006352">
    <property type="term" value="P:DNA-templated transcription initiation"/>
    <property type="evidence" value="ECO:0007669"/>
    <property type="project" value="InterPro"/>
</dbReference>
<keyword evidence="3" id="KW-0731">Sigma factor</keyword>
<evidence type="ECO:0000313" key="13">
    <source>
        <dbReference type="Proteomes" id="UP000291191"/>
    </source>
</evidence>
<dbReference type="InterPro" id="IPR036388">
    <property type="entry name" value="WH-like_DNA-bd_sf"/>
</dbReference>
<reference evidence="10 13" key="2">
    <citation type="journal article" date="2019" name="Science, e1252229">
        <title>Invertible promoters mediate bacterial phase variation, antibiotic resistance, and host adaptation in the gut.</title>
        <authorList>
            <person name="Jiang X."/>
            <person name="Hall A.B."/>
            <person name="Arthur T.D."/>
            <person name="Plichta D.R."/>
            <person name="Covington C.T."/>
            <person name="Poyet M."/>
            <person name="Crothers J."/>
            <person name="Moses P.L."/>
            <person name="Tolonen A.C."/>
            <person name="Vlamakis H."/>
            <person name="Alm E.J."/>
            <person name="Xavier R.J."/>
        </authorList>
    </citation>
    <scope>NUCLEOTIDE SEQUENCE [LARGE SCALE GENOMIC DNA]</scope>
    <source>
        <strain evidence="10">Bf_0095</strain>
        <strain evidence="13">bf_0095</strain>
    </source>
</reference>
<reference evidence="11 12" key="1">
    <citation type="submission" date="2018-08" db="EMBL/GenBank/DDBJ databases">
        <title>A genome reference for cultivated species of the human gut microbiota.</title>
        <authorList>
            <person name="Zou Y."/>
            <person name="Xue W."/>
            <person name="Luo G."/>
        </authorList>
    </citation>
    <scope>NUCLEOTIDE SEQUENCE [LARGE SCALE GENOMIC DNA]</scope>
    <source>
        <strain evidence="8 11">AF19-10AC</strain>
        <strain evidence="9 12">AF36-16BH</strain>
    </source>
</reference>
<keyword evidence="4" id="KW-0238">DNA-binding</keyword>
<evidence type="ECO:0000313" key="10">
    <source>
        <dbReference type="EMBL" id="RYT82988.1"/>
    </source>
</evidence>
<comment type="similarity">
    <text evidence="1">Belongs to the sigma-70 factor family. ECF subfamily.</text>
</comment>
<dbReference type="EMBL" id="QRWT01000022">
    <property type="protein sequence ID" value="RGT49034.1"/>
    <property type="molecule type" value="Genomic_DNA"/>
</dbReference>
<sequence>MNNLTGKDNSLEELIAENQPRLKAFIRKRVSTKEDAEDILQDVLYQLVKTIESTFNPIEQVTAWLYRVARNTIINKGKKMQEEELPVSSYDKEDNVLSEFSEVLFSDAPPTPEIEYMRSLVWQELETALAELPPEQREAFELLEMEGLSAKEVASTTGISVNTLLSRKHYAVIHLRKRLKGLYNDLLNY</sequence>
<name>A0A3E4L332_9BACE</name>
<dbReference type="AlphaFoldDB" id="A0A3E4L332"/>
<evidence type="ECO:0000313" key="9">
    <source>
        <dbReference type="EMBL" id="RHL89660.1"/>
    </source>
</evidence>
<dbReference type="InterPro" id="IPR007627">
    <property type="entry name" value="RNA_pol_sigma70_r2"/>
</dbReference>
<dbReference type="Pfam" id="PF04542">
    <property type="entry name" value="Sigma70_r2"/>
    <property type="match status" value="1"/>
</dbReference>
<evidence type="ECO:0000256" key="3">
    <source>
        <dbReference type="ARBA" id="ARBA00023082"/>
    </source>
</evidence>
<evidence type="ECO:0000256" key="1">
    <source>
        <dbReference type="ARBA" id="ARBA00010641"/>
    </source>
</evidence>
<protein>
    <submittedName>
        <fullName evidence="8">RNA polymerase sigma factor</fullName>
    </submittedName>
</protein>
<dbReference type="PANTHER" id="PTHR43133">
    <property type="entry name" value="RNA POLYMERASE ECF-TYPE SIGMA FACTO"/>
    <property type="match status" value="1"/>
</dbReference>
<organism evidence="8 11">
    <name type="scientific">Bacteroides intestinalis</name>
    <dbReference type="NCBI Taxonomy" id="329854"/>
    <lineage>
        <taxon>Bacteria</taxon>
        <taxon>Pseudomonadati</taxon>
        <taxon>Bacteroidota</taxon>
        <taxon>Bacteroidia</taxon>
        <taxon>Bacteroidales</taxon>
        <taxon>Bacteroidaceae</taxon>
        <taxon>Bacteroides</taxon>
    </lineage>
</organism>
<dbReference type="Gene3D" id="1.10.1740.10">
    <property type="match status" value="1"/>
</dbReference>
<evidence type="ECO:0000256" key="4">
    <source>
        <dbReference type="ARBA" id="ARBA00023125"/>
    </source>
</evidence>
<dbReference type="CDD" id="cd06171">
    <property type="entry name" value="Sigma70_r4"/>
    <property type="match status" value="1"/>
</dbReference>
<dbReference type="NCBIfam" id="TIGR02937">
    <property type="entry name" value="sigma70-ECF"/>
    <property type="match status" value="1"/>
</dbReference>
<evidence type="ECO:0000256" key="2">
    <source>
        <dbReference type="ARBA" id="ARBA00023015"/>
    </source>
</evidence>